<keyword evidence="4" id="KW-1185">Reference proteome</keyword>
<dbReference type="PANTHER" id="PTHR35135:SF3">
    <property type="entry name" value="OS05G0517800 PROTEIN"/>
    <property type="match status" value="1"/>
</dbReference>
<evidence type="ECO:0000313" key="3">
    <source>
        <dbReference type="EMBL" id="KAK9837117.1"/>
    </source>
</evidence>
<feature type="compositionally biased region" description="Basic and acidic residues" evidence="1">
    <location>
        <begin position="69"/>
        <end position="78"/>
    </location>
</feature>
<gene>
    <name evidence="3" type="ORF">WJX81_003928</name>
</gene>
<evidence type="ECO:0000313" key="4">
    <source>
        <dbReference type="Proteomes" id="UP001445335"/>
    </source>
</evidence>
<sequence length="78" mass="8394">MWSNFVITLVGVGAVAYLVRGDVRTGASTLRRNLKVIRGWLEEQGSAAQQASKQDVKQVGERAAPGVKPPEKEPPVPP</sequence>
<protein>
    <submittedName>
        <fullName evidence="3">Uncharacterized protein</fullName>
    </submittedName>
</protein>
<feature type="chain" id="PRO_5043901107" evidence="2">
    <location>
        <begin position="22"/>
        <end position="78"/>
    </location>
</feature>
<dbReference type="AlphaFoldDB" id="A0AAW1RTJ2"/>
<dbReference type="Proteomes" id="UP001445335">
    <property type="component" value="Unassembled WGS sequence"/>
</dbReference>
<organism evidence="3 4">
    <name type="scientific">Elliptochloris bilobata</name>
    <dbReference type="NCBI Taxonomy" id="381761"/>
    <lineage>
        <taxon>Eukaryota</taxon>
        <taxon>Viridiplantae</taxon>
        <taxon>Chlorophyta</taxon>
        <taxon>core chlorophytes</taxon>
        <taxon>Trebouxiophyceae</taxon>
        <taxon>Trebouxiophyceae incertae sedis</taxon>
        <taxon>Elliptochloris clade</taxon>
        <taxon>Elliptochloris</taxon>
    </lineage>
</organism>
<name>A0AAW1RTJ2_9CHLO</name>
<accession>A0AAW1RTJ2</accession>
<evidence type="ECO:0000256" key="2">
    <source>
        <dbReference type="SAM" id="SignalP"/>
    </source>
</evidence>
<feature type="region of interest" description="Disordered" evidence="1">
    <location>
        <begin position="47"/>
        <end position="78"/>
    </location>
</feature>
<keyword evidence="2" id="KW-0732">Signal</keyword>
<dbReference type="PANTHER" id="PTHR35135">
    <property type="entry name" value="OS05G0517800 PROTEIN"/>
    <property type="match status" value="1"/>
</dbReference>
<proteinExistence type="predicted"/>
<evidence type="ECO:0000256" key="1">
    <source>
        <dbReference type="SAM" id="MobiDB-lite"/>
    </source>
</evidence>
<dbReference type="EMBL" id="JALJOU010000023">
    <property type="protein sequence ID" value="KAK9837117.1"/>
    <property type="molecule type" value="Genomic_DNA"/>
</dbReference>
<comment type="caution">
    <text evidence="3">The sequence shown here is derived from an EMBL/GenBank/DDBJ whole genome shotgun (WGS) entry which is preliminary data.</text>
</comment>
<feature type="signal peptide" evidence="2">
    <location>
        <begin position="1"/>
        <end position="21"/>
    </location>
</feature>
<reference evidence="3 4" key="1">
    <citation type="journal article" date="2024" name="Nat. Commun.">
        <title>Phylogenomics reveals the evolutionary origins of lichenization in chlorophyte algae.</title>
        <authorList>
            <person name="Puginier C."/>
            <person name="Libourel C."/>
            <person name="Otte J."/>
            <person name="Skaloud P."/>
            <person name="Haon M."/>
            <person name="Grisel S."/>
            <person name="Petersen M."/>
            <person name="Berrin J.G."/>
            <person name="Delaux P.M."/>
            <person name="Dal Grande F."/>
            <person name="Keller J."/>
        </authorList>
    </citation>
    <scope>NUCLEOTIDE SEQUENCE [LARGE SCALE GENOMIC DNA]</scope>
    <source>
        <strain evidence="3 4">SAG 245.80</strain>
    </source>
</reference>